<protein>
    <submittedName>
        <fullName evidence="1">Uncharacterized protein</fullName>
    </submittedName>
</protein>
<keyword evidence="2" id="KW-1185">Reference proteome</keyword>
<gene>
    <name evidence="1" type="ORF">GSI_07560</name>
</gene>
<sequence length="149" mass="15657">MSLASDVAALSDLPETITPSPRSSASGYIDRNSTVSRIYTPVLLSAMPICSYSVQIITVFSASPSVGINSAVLSPAARDQRLQCSSGFRERSGIFLASDPAATAVLLMDNPAPVSSPVASCRTGARELKEAVYDARRVSDYVNSAVNII</sequence>
<dbReference type="Proteomes" id="UP000230002">
    <property type="component" value="Unassembled WGS sequence"/>
</dbReference>
<proteinExistence type="predicted"/>
<dbReference type="AlphaFoldDB" id="A0A2G8S9E1"/>
<accession>A0A2G8S9E1</accession>
<dbReference type="EMBL" id="AYKW01000015">
    <property type="protein sequence ID" value="PIL30375.1"/>
    <property type="molecule type" value="Genomic_DNA"/>
</dbReference>
<comment type="caution">
    <text evidence="1">The sequence shown here is derived from an EMBL/GenBank/DDBJ whole genome shotgun (WGS) entry which is preliminary data.</text>
</comment>
<evidence type="ECO:0000313" key="2">
    <source>
        <dbReference type="Proteomes" id="UP000230002"/>
    </source>
</evidence>
<name>A0A2G8S9E1_9APHY</name>
<reference evidence="1 2" key="1">
    <citation type="journal article" date="2015" name="Sci. Rep.">
        <title>Chromosome-level genome map provides insights into diverse defense mechanisms in the medicinal fungus Ganoderma sinense.</title>
        <authorList>
            <person name="Zhu Y."/>
            <person name="Xu J."/>
            <person name="Sun C."/>
            <person name="Zhou S."/>
            <person name="Xu H."/>
            <person name="Nelson D.R."/>
            <person name="Qian J."/>
            <person name="Song J."/>
            <person name="Luo H."/>
            <person name="Xiang L."/>
            <person name="Li Y."/>
            <person name="Xu Z."/>
            <person name="Ji A."/>
            <person name="Wang L."/>
            <person name="Lu S."/>
            <person name="Hayward A."/>
            <person name="Sun W."/>
            <person name="Li X."/>
            <person name="Schwartz D.C."/>
            <person name="Wang Y."/>
            <person name="Chen S."/>
        </authorList>
    </citation>
    <scope>NUCLEOTIDE SEQUENCE [LARGE SCALE GENOMIC DNA]</scope>
    <source>
        <strain evidence="1 2">ZZ0214-1</strain>
    </source>
</reference>
<evidence type="ECO:0000313" key="1">
    <source>
        <dbReference type="EMBL" id="PIL30375.1"/>
    </source>
</evidence>
<organism evidence="1 2">
    <name type="scientific">Ganoderma sinense ZZ0214-1</name>
    <dbReference type="NCBI Taxonomy" id="1077348"/>
    <lineage>
        <taxon>Eukaryota</taxon>
        <taxon>Fungi</taxon>
        <taxon>Dikarya</taxon>
        <taxon>Basidiomycota</taxon>
        <taxon>Agaricomycotina</taxon>
        <taxon>Agaricomycetes</taxon>
        <taxon>Polyporales</taxon>
        <taxon>Polyporaceae</taxon>
        <taxon>Ganoderma</taxon>
    </lineage>
</organism>